<comment type="caution">
    <text evidence="1">The sequence shown here is derived from an EMBL/GenBank/DDBJ whole genome shotgun (WGS) entry which is preliminary data.</text>
</comment>
<name>A0A7K1Y513_9SPHI</name>
<dbReference type="Pfam" id="PF19268">
    <property type="entry name" value="CIS_TMP"/>
    <property type="match status" value="1"/>
</dbReference>
<keyword evidence="2" id="KW-1185">Reference proteome</keyword>
<evidence type="ECO:0000313" key="1">
    <source>
        <dbReference type="EMBL" id="MXV49677.1"/>
    </source>
</evidence>
<gene>
    <name evidence="1" type="ORF">GS399_01735</name>
</gene>
<dbReference type="Proteomes" id="UP000466586">
    <property type="component" value="Unassembled WGS sequence"/>
</dbReference>
<dbReference type="AlphaFoldDB" id="A0A7K1Y513"/>
<dbReference type="RefSeq" id="WP_160842851.1">
    <property type="nucleotide sequence ID" value="NZ_WVHT01000001.1"/>
</dbReference>
<sequence length="497" mass="57067">MNNDVIIRKQQISIKAENEKIAFDCQRFINETVEDGLKKTYGNIFYQEVSEDQFVTINSLKIDLGVISTAEFKNHFFELVERKLVAELAKQFEDSQVTPNKKSNNDTDSSFDSDDLPAVIKYTSVKQQNYTALIYFLESGSFPWWFKKNLRKTPAELLSLLDVGEQKNLILKVLSLARVNRFSAQTNQFIQRLLSHSDESSTANFIHHLQELLSDESTRKNITTLINHKTEIANLFGISEKKYLQRSLNFILLNSTEESFLQAFFKELRQISSLSTDELKEKAQSLQTGDFLYSEVIYDGVDIQTEDSKTQDKSVDDKKTKKSINYSASEQEGIYIENAGLILLHPFLPAYFRGLNLTDDTNLFISAEAKIRASVLLYFLQCGSRQYQEWDMALNKILCGLATTDLIPNGIELTEQEQTESLLLLKAVVDYWEALKGSSIEALQNTFLLREGKISFKDDHWLLNVERSGVDILLERLPWGIGTVKLPWLDELIYTEW</sequence>
<dbReference type="EMBL" id="WVHT01000001">
    <property type="protein sequence ID" value="MXV49677.1"/>
    <property type="molecule type" value="Genomic_DNA"/>
</dbReference>
<evidence type="ECO:0000313" key="2">
    <source>
        <dbReference type="Proteomes" id="UP000466586"/>
    </source>
</evidence>
<organism evidence="1 2">
    <name type="scientific">Hufsiella arboris</name>
    <dbReference type="NCBI Taxonomy" id="2695275"/>
    <lineage>
        <taxon>Bacteria</taxon>
        <taxon>Pseudomonadati</taxon>
        <taxon>Bacteroidota</taxon>
        <taxon>Sphingobacteriia</taxon>
        <taxon>Sphingobacteriales</taxon>
        <taxon>Sphingobacteriaceae</taxon>
        <taxon>Hufsiella</taxon>
    </lineage>
</organism>
<accession>A0A7K1Y513</accession>
<reference evidence="1 2" key="1">
    <citation type="submission" date="2019-11" db="EMBL/GenBank/DDBJ databases">
        <title>Pedobacter sp. HMF7647 Genome sequencing and assembly.</title>
        <authorList>
            <person name="Kang H."/>
            <person name="Kim H."/>
            <person name="Joh K."/>
        </authorList>
    </citation>
    <scope>NUCLEOTIDE SEQUENCE [LARGE SCALE GENOMIC DNA]</scope>
    <source>
        <strain evidence="1 2">HMF7647</strain>
    </source>
</reference>
<proteinExistence type="predicted"/>
<protein>
    <submittedName>
        <fullName evidence="1">Uncharacterized protein</fullName>
    </submittedName>
</protein>
<dbReference type="InterPro" id="IPR045538">
    <property type="entry name" value="CIS_TMP"/>
</dbReference>